<dbReference type="Pfam" id="PF08238">
    <property type="entry name" value="Sel1"/>
    <property type="match status" value="8"/>
</dbReference>
<accession>A0A9P8PNU8</accession>
<dbReference type="PANTHER" id="PTHR46430">
    <property type="entry name" value="PROTEIN SKT5-RELATED"/>
    <property type="match status" value="1"/>
</dbReference>
<feature type="region of interest" description="Disordered" evidence="2">
    <location>
        <begin position="1"/>
        <end position="38"/>
    </location>
</feature>
<dbReference type="AlphaFoldDB" id="A0A9P8PNU8"/>
<dbReference type="EMBL" id="JAEUBF010000753">
    <property type="protein sequence ID" value="KAH3675557.1"/>
    <property type="molecule type" value="Genomic_DNA"/>
</dbReference>
<reference evidence="3" key="1">
    <citation type="journal article" date="2021" name="Open Biol.">
        <title>Shared evolutionary footprints suggest mitochondrial oxidative damage underlies multiple complex I losses in fungi.</title>
        <authorList>
            <person name="Schikora-Tamarit M.A."/>
            <person name="Marcet-Houben M."/>
            <person name="Nosek J."/>
            <person name="Gabaldon T."/>
        </authorList>
    </citation>
    <scope>NUCLEOTIDE SEQUENCE</scope>
    <source>
        <strain evidence="3">CBS6341</strain>
    </source>
</reference>
<keyword evidence="4" id="KW-1185">Reference proteome</keyword>
<evidence type="ECO:0008006" key="5">
    <source>
        <dbReference type="Google" id="ProtNLM"/>
    </source>
</evidence>
<dbReference type="OrthoDB" id="272077at2759"/>
<protein>
    <recommendedName>
        <fullName evidence="5">Activator of C kinase protein 1</fullName>
    </recommendedName>
</protein>
<proteinExistence type="predicted"/>
<dbReference type="InterPro" id="IPR006597">
    <property type="entry name" value="Sel1-like"/>
</dbReference>
<gene>
    <name evidence="3" type="ORF">WICMUC_002646</name>
</gene>
<keyword evidence="1" id="KW-0677">Repeat</keyword>
<feature type="compositionally biased region" description="Polar residues" evidence="2">
    <location>
        <begin position="62"/>
        <end position="80"/>
    </location>
</feature>
<dbReference type="InterPro" id="IPR011990">
    <property type="entry name" value="TPR-like_helical_dom_sf"/>
</dbReference>
<feature type="compositionally biased region" description="Low complexity" evidence="2">
    <location>
        <begin position="13"/>
        <end position="27"/>
    </location>
</feature>
<evidence type="ECO:0000256" key="2">
    <source>
        <dbReference type="SAM" id="MobiDB-lite"/>
    </source>
</evidence>
<comment type="caution">
    <text evidence="3">The sequence shown here is derived from an EMBL/GenBank/DDBJ whole genome shotgun (WGS) entry which is preliminary data.</text>
</comment>
<reference evidence="3" key="2">
    <citation type="submission" date="2021-01" db="EMBL/GenBank/DDBJ databases">
        <authorList>
            <person name="Schikora-Tamarit M.A."/>
        </authorList>
    </citation>
    <scope>NUCLEOTIDE SEQUENCE</scope>
    <source>
        <strain evidence="3">CBS6341</strain>
    </source>
</reference>
<evidence type="ECO:0000313" key="4">
    <source>
        <dbReference type="Proteomes" id="UP000769528"/>
    </source>
</evidence>
<dbReference type="SUPFAM" id="SSF81901">
    <property type="entry name" value="HCP-like"/>
    <property type="match status" value="1"/>
</dbReference>
<dbReference type="InterPro" id="IPR051726">
    <property type="entry name" value="Chitin_Synth_Reg"/>
</dbReference>
<name>A0A9P8PNU8_9ASCO</name>
<feature type="region of interest" description="Disordered" evidence="2">
    <location>
        <begin position="57"/>
        <end position="80"/>
    </location>
</feature>
<dbReference type="Gene3D" id="1.25.40.10">
    <property type="entry name" value="Tetratricopeptide repeat domain"/>
    <property type="match status" value="2"/>
</dbReference>
<organism evidence="3 4">
    <name type="scientific">Wickerhamomyces mucosus</name>
    <dbReference type="NCBI Taxonomy" id="1378264"/>
    <lineage>
        <taxon>Eukaryota</taxon>
        <taxon>Fungi</taxon>
        <taxon>Dikarya</taxon>
        <taxon>Ascomycota</taxon>
        <taxon>Saccharomycotina</taxon>
        <taxon>Saccharomycetes</taxon>
        <taxon>Phaffomycetales</taxon>
        <taxon>Wickerhamomycetaceae</taxon>
        <taxon>Wickerhamomyces</taxon>
    </lineage>
</organism>
<dbReference type="PANTHER" id="PTHR46430:SF3">
    <property type="entry name" value="ACTIVATOR OF C KINASE PROTEIN 1"/>
    <property type="match status" value="1"/>
</dbReference>
<dbReference type="Proteomes" id="UP000769528">
    <property type="component" value="Unassembled WGS sequence"/>
</dbReference>
<sequence>MNSRPYPDVDLTSPPLSSSSSQESRPYPTMPYPGFSNGLYDNSINISSDSLANKLQNRERPNQQPIPNSKTSNSIASQESFQVPRYDQFSKVNGRTESLKSSQYSIHSGSSNEVNQQQVPITEVINDISKLKINNEQVPENISHFNKLKNLAIKDYSKNEFSAQIQLDWVKALFESTADPEFMKSYNINGEKLSRVLNESEAQKNEHIFIKQAIKILKKICTETQNAEAFFILGSLYSNSDALIKLPRFSILNKNYEKSFKYYEKAANSGHLTSIYRLAVSYELGIGVSKNYSKSFQYFEKAADLGSVPSMFKLGVVYLKGLLKIPRNARESFQWFNKASRFATQENPHALYELGKFYEYDLLSETAEDLKFNEQLTNIISKDDETALNYYRQAAKLNYSPAQFKLGWCYEYGKLNCVIDAKKSIGWYSRSAKQGNFQSEMALSGWYLTGAKGILESNDKEAFLWANKSAESGFIKAEYALGYFYEVGLGCTVDLEESRKYYLRAASKGHEKAIEKLKKWNQVHRR</sequence>
<evidence type="ECO:0000313" key="3">
    <source>
        <dbReference type="EMBL" id="KAH3675557.1"/>
    </source>
</evidence>
<dbReference type="SMART" id="SM00671">
    <property type="entry name" value="SEL1"/>
    <property type="match status" value="7"/>
</dbReference>
<evidence type="ECO:0000256" key="1">
    <source>
        <dbReference type="ARBA" id="ARBA00022737"/>
    </source>
</evidence>